<dbReference type="RefSeq" id="WP_035659670.1">
    <property type="nucleotide sequence ID" value="NZ_JNCA01000016.1"/>
</dbReference>
<sequence>MKKTFTLLVLLTVGFANAQAFKGKGDTKFDITANIQEHGSGIRFTSDFGMGENISFGILASYLLSVDKDGLGNKPDFEDRIDVKARFNANLGNVFNIDEKVDIYPGLDLGLRNFGAHLGARYFFSEGFGLVTEIGFPIAKYNPDAIGFERLNNQFTFNIGASFNL</sequence>
<protein>
    <submittedName>
        <fullName evidence="2">OmpA family outer membrane protein</fullName>
    </submittedName>
</protein>
<dbReference type="EMBL" id="JNCA01000016">
    <property type="protein sequence ID" value="KDN55234.1"/>
    <property type="molecule type" value="Genomic_DNA"/>
</dbReference>
<dbReference type="Pfam" id="PF20351">
    <property type="entry name" value="DUF6646"/>
    <property type="match status" value="1"/>
</dbReference>
<dbReference type="eggNOG" id="ENOG502ZVGF">
    <property type="taxonomic scope" value="Bacteria"/>
</dbReference>
<comment type="caution">
    <text evidence="2">The sequence shown here is derived from an EMBL/GenBank/DDBJ whole genome shotgun (WGS) entry which is preliminary data.</text>
</comment>
<reference evidence="2 3" key="1">
    <citation type="submission" date="2014-05" db="EMBL/GenBank/DDBJ databases">
        <title>Genome Sequence of Flavobacterium sp. EM1321.</title>
        <authorList>
            <person name="Shin S.-K."/>
            <person name="Yi H."/>
        </authorList>
    </citation>
    <scope>NUCLEOTIDE SEQUENCE [LARGE SCALE GENOMIC DNA]</scope>
    <source>
        <strain evidence="2 3">EM1321</strain>
    </source>
</reference>
<feature type="signal peptide" evidence="1">
    <location>
        <begin position="1"/>
        <end position="18"/>
    </location>
</feature>
<organism evidence="2 3">
    <name type="scientific">Flavobacterium seoulense</name>
    <dbReference type="NCBI Taxonomy" id="1492738"/>
    <lineage>
        <taxon>Bacteria</taxon>
        <taxon>Pseudomonadati</taxon>
        <taxon>Bacteroidota</taxon>
        <taxon>Flavobacteriia</taxon>
        <taxon>Flavobacteriales</taxon>
        <taxon>Flavobacteriaceae</taxon>
        <taxon>Flavobacterium</taxon>
    </lineage>
</organism>
<accession>A0A066WW96</accession>
<feature type="chain" id="PRO_5001633318" evidence="1">
    <location>
        <begin position="19"/>
        <end position="165"/>
    </location>
</feature>
<dbReference type="Proteomes" id="UP000027064">
    <property type="component" value="Unassembled WGS sequence"/>
</dbReference>
<dbReference type="OrthoDB" id="1118003at2"/>
<keyword evidence="1" id="KW-0732">Signal</keyword>
<evidence type="ECO:0000313" key="2">
    <source>
        <dbReference type="EMBL" id="KDN55234.1"/>
    </source>
</evidence>
<dbReference type="InterPro" id="IPR046588">
    <property type="entry name" value="DUF6646"/>
</dbReference>
<proteinExistence type="predicted"/>
<gene>
    <name evidence="2" type="ORF">FEM21_18250</name>
</gene>
<dbReference type="AlphaFoldDB" id="A0A066WW96"/>
<evidence type="ECO:0000256" key="1">
    <source>
        <dbReference type="SAM" id="SignalP"/>
    </source>
</evidence>
<evidence type="ECO:0000313" key="3">
    <source>
        <dbReference type="Proteomes" id="UP000027064"/>
    </source>
</evidence>
<dbReference type="PATRIC" id="fig|1492738.3.peg.1814"/>
<keyword evidence="3" id="KW-1185">Reference proteome</keyword>
<name>A0A066WW96_9FLAO</name>
<dbReference type="STRING" id="1492738.FEM21_18250"/>